<dbReference type="GO" id="GO:0006950">
    <property type="term" value="P:response to stress"/>
    <property type="evidence" value="ECO:0007669"/>
    <property type="project" value="UniProtKB-ARBA"/>
</dbReference>
<dbReference type="RefSeq" id="WP_187569609.1">
    <property type="nucleotide sequence ID" value="NZ_CP060711.1"/>
</dbReference>
<protein>
    <submittedName>
        <fullName evidence="2">Nucleoside triphosphate pyrophosphohydrolase</fullName>
        <ecNumber evidence="2">3.6.1.9</ecNumber>
    </submittedName>
</protein>
<accession>A0A7G9QR67</accession>
<dbReference type="GO" id="GO:0006203">
    <property type="term" value="P:dGTP catabolic process"/>
    <property type="evidence" value="ECO:0007669"/>
    <property type="project" value="TreeGrafter"/>
</dbReference>
<gene>
    <name evidence="2" type="primary">mazG</name>
    <name evidence="2" type="ORF">H9L17_11645</name>
</gene>
<dbReference type="EMBL" id="CP060711">
    <property type="protein sequence ID" value="QNN45842.1"/>
    <property type="molecule type" value="Genomic_DNA"/>
</dbReference>
<dbReference type="InterPro" id="IPR048015">
    <property type="entry name" value="NTP-PPase_MazG-like_N"/>
</dbReference>
<dbReference type="GO" id="GO:0046052">
    <property type="term" value="P:UTP catabolic process"/>
    <property type="evidence" value="ECO:0007669"/>
    <property type="project" value="TreeGrafter"/>
</dbReference>
<sequence length="293" mass="31949">MQDKTENIAQLLAIMAKLRDPDGGCPWDLEQDFATIAPYTIEEAYEVADAIDRGDMADLKDELGDLLLQVAFHARMAEEAGAFDFDDVAAAICDKMVRRHPHVFAAQGCANAAGGRMPGAAGDMHADDSGEVLRNWDAIKRAEREAKGEADASALAGISRGLPEWQRAVKLQHKAAKVGFDWPDPAPVLDKLREELDEVRAEFDAVAAAPGDAEARDRLEDEIGDVLFVCANLARHAKVDVGGALRRANRKFERRFRAMEALAEADGGLAGKPLDAQDRYWDLAKAAEKEGKR</sequence>
<dbReference type="AlphaFoldDB" id="A0A7G9QR67"/>
<dbReference type="EC" id="3.6.1.9" evidence="2"/>
<keyword evidence="2" id="KW-0378">Hydrolase</keyword>
<dbReference type="PANTHER" id="PTHR30522">
    <property type="entry name" value="NUCLEOSIDE TRIPHOSPHATE PYROPHOSPHOHYDROLASE"/>
    <property type="match status" value="1"/>
</dbReference>
<organism evidence="2 3">
    <name type="scientific">Thermomonas brevis</name>
    <dbReference type="NCBI Taxonomy" id="215691"/>
    <lineage>
        <taxon>Bacteria</taxon>
        <taxon>Pseudomonadati</taxon>
        <taxon>Pseudomonadota</taxon>
        <taxon>Gammaproteobacteria</taxon>
        <taxon>Lysobacterales</taxon>
        <taxon>Lysobacteraceae</taxon>
        <taxon>Thermomonas</taxon>
    </lineage>
</organism>
<dbReference type="GO" id="GO:0046081">
    <property type="term" value="P:dUTP catabolic process"/>
    <property type="evidence" value="ECO:0007669"/>
    <property type="project" value="TreeGrafter"/>
</dbReference>
<evidence type="ECO:0000259" key="1">
    <source>
        <dbReference type="Pfam" id="PF03819"/>
    </source>
</evidence>
<dbReference type="FunFam" id="1.10.287.1080:FF:000001">
    <property type="entry name" value="Nucleoside triphosphate pyrophosphohydrolase"/>
    <property type="match status" value="1"/>
</dbReference>
<dbReference type="Gene3D" id="1.10.287.1080">
    <property type="entry name" value="MazG-like"/>
    <property type="match status" value="2"/>
</dbReference>
<dbReference type="CDD" id="cd11528">
    <property type="entry name" value="NTP-PPase_MazG_Nterm"/>
    <property type="match status" value="1"/>
</dbReference>
<dbReference type="Proteomes" id="UP000515977">
    <property type="component" value="Chromosome"/>
</dbReference>
<dbReference type="GO" id="GO:0046061">
    <property type="term" value="P:dATP catabolic process"/>
    <property type="evidence" value="ECO:0007669"/>
    <property type="project" value="TreeGrafter"/>
</dbReference>
<dbReference type="PANTHER" id="PTHR30522:SF0">
    <property type="entry name" value="NUCLEOSIDE TRIPHOSPHATE PYROPHOSPHOHYDROLASE"/>
    <property type="match status" value="1"/>
</dbReference>
<dbReference type="InterPro" id="IPR048011">
    <property type="entry name" value="NTP-PPase_MazG-like_C"/>
</dbReference>
<dbReference type="InterPro" id="IPR004518">
    <property type="entry name" value="MazG-like_dom"/>
</dbReference>
<dbReference type="NCBIfam" id="NF007113">
    <property type="entry name" value="PRK09562.1"/>
    <property type="match status" value="1"/>
</dbReference>
<reference evidence="2 3" key="1">
    <citation type="submission" date="2020-08" db="EMBL/GenBank/DDBJ databases">
        <title>Genome sequence of Thermomonas brevis KACC 16975T.</title>
        <authorList>
            <person name="Hyun D.-W."/>
            <person name="Bae J.-W."/>
        </authorList>
    </citation>
    <scope>NUCLEOTIDE SEQUENCE [LARGE SCALE GENOMIC DNA]</scope>
    <source>
        <strain evidence="2 3">KACC 16975</strain>
    </source>
</reference>
<dbReference type="GO" id="GO:0047429">
    <property type="term" value="F:nucleoside triphosphate diphosphatase activity"/>
    <property type="evidence" value="ECO:0007669"/>
    <property type="project" value="UniProtKB-EC"/>
</dbReference>
<keyword evidence="3" id="KW-1185">Reference proteome</keyword>
<dbReference type="InterPro" id="IPR011551">
    <property type="entry name" value="NTP_PyrPHydrolase_MazG"/>
</dbReference>
<dbReference type="GO" id="GO:0046076">
    <property type="term" value="P:dTTP catabolic process"/>
    <property type="evidence" value="ECO:0007669"/>
    <property type="project" value="TreeGrafter"/>
</dbReference>
<dbReference type="KEGG" id="tbv:H9L17_11645"/>
<dbReference type="SUPFAM" id="SSF101386">
    <property type="entry name" value="all-alpha NTP pyrophosphatases"/>
    <property type="match status" value="2"/>
</dbReference>
<feature type="domain" description="NTP pyrophosphohydrolase MazG-like" evidence="1">
    <location>
        <begin position="31"/>
        <end position="104"/>
    </location>
</feature>
<evidence type="ECO:0000313" key="3">
    <source>
        <dbReference type="Proteomes" id="UP000515977"/>
    </source>
</evidence>
<name>A0A7G9QR67_9GAMM</name>
<dbReference type="Pfam" id="PF03819">
    <property type="entry name" value="MazG"/>
    <property type="match status" value="2"/>
</dbReference>
<proteinExistence type="predicted"/>
<dbReference type="GO" id="GO:0046047">
    <property type="term" value="P:TTP catabolic process"/>
    <property type="evidence" value="ECO:0007669"/>
    <property type="project" value="TreeGrafter"/>
</dbReference>
<dbReference type="CDD" id="cd11529">
    <property type="entry name" value="NTP-PPase_MazG_Cterm"/>
    <property type="match status" value="1"/>
</dbReference>
<dbReference type="NCBIfam" id="TIGR00444">
    <property type="entry name" value="mazG"/>
    <property type="match status" value="1"/>
</dbReference>
<evidence type="ECO:0000313" key="2">
    <source>
        <dbReference type="EMBL" id="QNN45842.1"/>
    </source>
</evidence>
<feature type="domain" description="NTP pyrophosphohydrolase MazG-like" evidence="1">
    <location>
        <begin position="190"/>
        <end position="255"/>
    </location>
</feature>